<dbReference type="InterPro" id="IPR036440">
    <property type="entry name" value="Peptidase_C15-like_sf"/>
</dbReference>
<comment type="caution">
    <text evidence="2">The sequence shown here is derived from an EMBL/GenBank/DDBJ whole genome shotgun (WGS) entry which is preliminary data.</text>
</comment>
<organism evidence="2 3">
    <name type="scientific">Gomphillus americanus</name>
    <dbReference type="NCBI Taxonomy" id="1940652"/>
    <lineage>
        <taxon>Eukaryota</taxon>
        <taxon>Fungi</taxon>
        <taxon>Dikarya</taxon>
        <taxon>Ascomycota</taxon>
        <taxon>Pezizomycotina</taxon>
        <taxon>Lecanoromycetes</taxon>
        <taxon>OSLEUM clade</taxon>
        <taxon>Ostropomycetidae</taxon>
        <taxon>Ostropales</taxon>
        <taxon>Graphidaceae</taxon>
        <taxon>Gomphilloideae</taxon>
        <taxon>Gomphillus</taxon>
    </lineage>
</organism>
<accession>A0A8H3IEB3</accession>
<name>A0A8H3IEB3_9LECA</name>
<gene>
    <name evidence="2" type="ORF">GOMPHAMPRED_000715</name>
</gene>
<dbReference type="AlphaFoldDB" id="A0A8H3IEB3"/>
<evidence type="ECO:0000313" key="3">
    <source>
        <dbReference type="Proteomes" id="UP000664169"/>
    </source>
</evidence>
<keyword evidence="3" id="KW-1185">Reference proteome</keyword>
<reference evidence="2" key="1">
    <citation type="submission" date="2021-03" db="EMBL/GenBank/DDBJ databases">
        <authorList>
            <person name="Tagirdzhanova G."/>
        </authorList>
    </citation>
    <scope>NUCLEOTIDE SEQUENCE</scope>
</reference>
<dbReference type="Gene3D" id="3.40.630.20">
    <property type="entry name" value="Peptidase C15, pyroglutamyl peptidase I-like"/>
    <property type="match status" value="1"/>
</dbReference>
<evidence type="ECO:0000256" key="1">
    <source>
        <dbReference type="SAM" id="MobiDB-lite"/>
    </source>
</evidence>
<dbReference type="SUPFAM" id="SSF53182">
    <property type="entry name" value="Pyrrolidone carboxyl peptidase (pyroglutamate aminopeptidase)"/>
    <property type="match status" value="1"/>
</dbReference>
<feature type="compositionally biased region" description="Low complexity" evidence="1">
    <location>
        <begin position="462"/>
        <end position="488"/>
    </location>
</feature>
<feature type="region of interest" description="Disordered" evidence="1">
    <location>
        <begin position="370"/>
        <end position="439"/>
    </location>
</feature>
<evidence type="ECO:0000313" key="2">
    <source>
        <dbReference type="EMBL" id="CAF9915353.1"/>
    </source>
</evidence>
<dbReference type="Gene3D" id="3.30.540.30">
    <property type="match status" value="1"/>
</dbReference>
<proteinExistence type="predicted"/>
<dbReference type="Proteomes" id="UP000664169">
    <property type="component" value="Unassembled WGS sequence"/>
</dbReference>
<dbReference type="EMBL" id="CAJPDQ010000010">
    <property type="protein sequence ID" value="CAF9915353.1"/>
    <property type="molecule type" value="Genomic_DNA"/>
</dbReference>
<feature type="region of interest" description="Disordered" evidence="1">
    <location>
        <begin position="462"/>
        <end position="499"/>
    </location>
</feature>
<sequence length="523" mass="56548">MAQGARYQSLCIIRMDLSNRGKEDSTAKHYRVLVTGFGANKHHVNKDSNPAGEIAAIIPSLLAADDTLNVSGVDIQFLGKAEGVKDEWIMIEATYADMRSAFKDIYEQYGDQMDLSIHLGRMGNQLNDNRTAHDIGPNPWAAKNVPLGLDADFDVCRVVADADKAFKEHFRSKHAGDSGPVVPYIRSHVDAGDVGCGFAFYEMLANYWVAGKQAHALFCHVPPPVDRASVETGRDAILAIIGACIANIIAEGKKPPRSSVPTARHVEITQSPQVYRLTPSTLFDELTEDEKLYAHHLSKAAWSGTRIILQQTSPEANDIFDLIIALYIACDGNWQALQKLTGISRDEISADADDMPEDVVKDQGELVNIEDVVEDSNPGPSNPDNTPSKRKADPTPGASKVKRTKTSKPVAKASSRPVTKAIPQKVKASGKQSSKIKSDEMVYNSEEDDVLKAINMIKSKSIVPKPSRSSISSTNSTGTTNTATVKAIPAKNSASPAPVKKVKKTLSANIDTAPLVANDKIAL</sequence>
<protein>
    <submittedName>
        <fullName evidence="2">Uncharacterized protein</fullName>
    </submittedName>
</protein>
<dbReference type="OrthoDB" id="4694525at2759"/>